<protein>
    <submittedName>
        <fullName evidence="1">2-amino-3,7-dideoxy-D-threo-hept-6-ulosonate synthase family protein</fullName>
    </submittedName>
</protein>
<keyword evidence="2" id="KW-1185">Reference proteome</keyword>
<comment type="caution">
    <text evidence="1">The sequence shown here is derived from an EMBL/GenBank/DDBJ whole genome shotgun (WGS) entry which is preliminary data.</text>
</comment>
<proteinExistence type="predicted"/>
<evidence type="ECO:0000313" key="2">
    <source>
        <dbReference type="Proteomes" id="UP000017052"/>
    </source>
</evidence>
<dbReference type="GO" id="GO:0016829">
    <property type="term" value="F:lyase activity"/>
    <property type="evidence" value="ECO:0007669"/>
    <property type="project" value="InterPro"/>
</dbReference>
<dbReference type="Pfam" id="PF01791">
    <property type="entry name" value="DeoC"/>
    <property type="match status" value="1"/>
</dbReference>
<dbReference type="InterPro" id="IPR002915">
    <property type="entry name" value="DeoC/FbaB/LacD_aldolase"/>
</dbReference>
<dbReference type="GeneID" id="95358732"/>
<sequence length="170" mass="17760">MATVRDAMRLGADALAIGIPGGSSHQAAMLEMLSAVTEEAHTWGMPVIRHSYPSGELWGDREGSTESVMCTARAAAECGTDIVKTWYTGSAEEFRRIVEAVPTPVVAAGGAPAPAPINILEQAAVMEAGGAGMTCGRNIWRAEDPTKMVRALKAVVHDGMTPSRAVALLS</sequence>
<dbReference type="AlphaFoldDB" id="U2QII6"/>
<evidence type="ECO:0000313" key="1">
    <source>
        <dbReference type="EMBL" id="ERK56009.1"/>
    </source>
</evidence>
<organism evidence="1 2">
    <name type="scientific">Propionibacterium acidifaciens F0233</name>
    <dbReference type="NCBI Taxonomy" id="553198"/>
    <lineage>
        <taxon>Bacteria</taxon>
        <taxon>Bacillati</taxon>
        <taxon>Actinomycetota</taxon>
        <taxon>Actinomycetes</taxon>
        <taxon>Propionibacteriales</taxon>
        <taxon>Propionibacteriaceae</taxon>
        <taxon>Propionibacterium</taxon>
    </lineage>
</organism>
<reference evidence="1" key="1">
    <citation type="submission" date="2013-08" db="EMBL/GenBank/DDBJ databases">
        <authorList>
            <person name="Durkin A.S."/>
            <person name="Haft D.R."/>
            <person name="McCorrison J."/>
            <person name="Torralba M."/>
            <person name="Gillis M."/>
            <person name="Haft D.H."/>
            <person name="Methe B."/>
            <person name="Sutton G."/>
            <person name="Nelson K.E."/>
        </authorList>
    </citation>
    <scope>NUCLEOTIDE SEQUENCE [LARGE SCALE GENOMIC DNA]</scope>
    <source>
        <strain evidence="1">F0233</strain>
    </source>
</reference>
<dbReference type="InterPro" id="IPR013785">
    <property type="entry name" value="Aldolase_TIM"/>
</dbReference>
<dbReference type="PANTHER" id="PTHR47916:SF1">
    <property type="entry name" value="3-HYDROXY-5-PHOSPHONOOXYPENTANE-2,4-DIONE THIOLASE"/>
    <property type="match status" value="1"/>
</dbReference>
<dbReference type="Proteomes" id="UP000017052">
    <property type="component" value="Unassembled WGS sequence"/>
</dbReference>
<gene>
    <name evidence="1" type="ORF">HMPREF0682_0682</name>
</gene>
<dbReference type="PANTHER" id="PTHR47916">
    <property type="entry name" value="FRUCTOSE-BISPHOSPHATE ALDOLASE CLASS 1"/>
    <property type="match status" value="1"/>
</dbReference>
<dbReference type="SUPFAM" id="SSF51569">
    <property type="entry name" value="Aldolase"/>
    <property type="match status" value="1"/>
</dbReference>
<name>U2QII6_9ACTN</name>
<accession>U2QII6</accession>
<dbReference type="EMBL" id="ACVN02000165">
    <property type="protein sequence ID" value="ERK56009.1"/>
    <property type="molecule type" value="Genomic_DNA"/>
</dbReference>
<dbReference type="Gene3D" id="3.20.20.70">
    <property type="entry name" value="Aldolase class I"/>
    <property type="match status" value="1"/>
</dbReference>
<dbReference type="InterPro" id="IPR050456">
    <property type="entry name" value="DeoC/FbaB_aldolase"/>
</dbReference>
<dbReference type="RefSeq" id="WP_021797447.1">
    <property type="nucleotide sequence ID" value="NZ_ACVN02000165.1"/>
</dbReference>